<evidence type="ECO:0000313" key="7">
    <source>
        <dbReference type="EMBL" id="ASV73046.1"/>
    </source>
</evidence>
<dbReference type="KEGG" id="ttf:THTE_0444"/>
<keyword evidence="8" id="KW-1185">Reference proteome</keyword>
<dbReference type="InterPro" id="IPR013249">
    <property type="entry name" value="RNA_pol_sigma70_r4_t2"/>
</dbReference>
<keyword evidence="4" id="KW-0804">Transcription</keyword>
<dbReference type="PANTHER" id="PTHR43133:SF51">
    <property type="entry name" value="RNA POLYMERASE SIGMA FACTOR"/>
    <property type="match status" value="1"/>
</dbReference>
<dbReference type="Pfam" id="PF08281">
    <property type="entry name" value="Sigma70_r4_2"/>
    <property type="match status" value="1"/>
</dbReference>
<dbReference type="InterPro" id="IPR013325">
    <property type="entry name" value="RNA_pol_sigma_r2"/>
</dbReference>
<dbReference type="GO" id="GO:0016987">
    <property type="term" value="F:sigma factor activity"/>
    <property type="evidence" value="ECO:0007669"/>
    <property type="project" value="UniProtKB-KW"/>
</dbReference>
<dbReference type="Pfam" id="PF04542">
    <property type="entry name" value="Sigma70_r2"/>
    <property type="match status" value="1"/>
</dbReference>
<dbReference type="Gene3D" id="1.10.10.10">
    <property type="entry name" value="Winged helix-like DNA-binding domain superfamily/Winged helix DNA-binding domain"/>
    <property type="match status" value="1"/>
</dbReference>
<comment type="similarity">
    <text evidence="1">Belongs to the sigma-70 factor family. ECF subfamily.</text>
</comment>
<dbReference type="InterPro" id="IPR014331">
    <property type="entry name" value="RNA_pol_sigma70_ECF_RHOBA"/>
</dbReference>
<evidence type="ECO:0000256" key="4">
    <source>
        <dbReference type="ARBA" id="ARBA00023163"/>
    </source>
</evidence>
<dbReference type="Proteomes" id="UP000215086">
    <property type="component" value="Chromosome"/>
</dbReference>
<proteinExistence type="inferred from homology"/>
<dbReference type="AlphaFoldDB" id="A0A286RAQ7"/>
<dbReference type="SUPFAM" id="SSF88946">
    <property type="entry name" value="Sigma2 domain of RNA polymerase sigma factors"/>
    <property type="match status" value="1"/>
</dbReference>
<dbReference type="EMBL" id="CP018477">
    <property type="protein sequence ID" value="ASV73046.1"/>
    <property type="molecule type" value="Genomic_DNA"/>
</dbReference>
<evidence type="ECO:0000259" key="5">
    <source>
        <dbReference type="Pfam" id="PF04542"/>
    </source>
</evidence>
<evidence type="ECO:0000313" key="8">
    <source>
        <dbReference type="Proteomes" id="UP000215086"/>
    </source>
</evidence>
<dbReference type="RefSeq" id="WP_157731614.1">
    <property type="nucleotide sequence ID" value="NZ_CP018477.1"/>
</dbReference>
<dbReference type="GO" id="GO:0003677">
    <property type="term" value="F:DNA binding"/>
    <property type="evidence" value="ECO:0007669"/>
    <property type="project" value="InterPro"/>
</dbReference>
<name>A0A286RAQ7_9BACT</name>
<dbReference type="PANTHER" id="PTHR43133">
    <property type="entry name" value="RNA POLYMERASE ECF-TYPE SIGMA FACTO"/>
    <property type="match status" value="1"/>
</dbReference>
<dbReference type="InterPro" id="IPR039425">
    <property type="entry name" value="RNA_pol_sigma-70-like"/>
</dbReference>
<keyword evidence="2" id="KW-0805">Transcription regulation</keyword>
<dbReference type="OrthoDB" id="6383365at2"/>
<dbReference type="InterPro" id="IPR007627">
    <property type="entry name" value="RNA_pol_sigma70_r2"/>
</dbReference>
<keyword evidence="3" id="KW-0731">Sigma factor</keyword>
<evidence type="ECO:0000256" key="2">
    <source>
        <dbReference type="ARBA" id="ARBA00023015"/>
    </source>
</evidence>
<organism evidence="7 8">
    <name type="scientific">Thermogutta terrifontis</name>
    <dbReference type="NCBI Taxonomy" id="1331910"/>
    <lineage>
        <taxon>Bacteria</taxon>
        <taxon>Pseudomonadati</taxon>
        <taxon>Planctomycetota</taxon>
        <taxon>Planctomycetia</taxon>
        <taxon>Pirellulales</taxon>
        <taxon>Thermoguttaceae</taxon>
        <taxon>Thermogutta</taxon>
    </lineage>
</organism>
<reference evidence="7 8" key="1">
    <citation type="journal article" name="Front. Microbiol.">
        <title>Sugar Metabolism of the First Thermophilic Planctomycete Thermogutta terrifontis: Comparative Genomic and Transcriptomic Approaches.</title>
        <authorList>
            <person name="Elcheninov A.G."/>
            <person name="Menzel P."/>
            <person name="Gudbergsdottir S.R."/>
            <person name="Slesarev A.I."/>
            <person name="Kadnikov V.V."/>
            <person name="Krogh A."/>
            <person name="Bonch-Osmolovskaya E.A."/>
            <person name="Peng X."/>
            <person name="Kublanov I.V."/>
        </authorList>
    </citation>
    <scope>NUCLEOTIDE SEQUENCE [LARGE SCALE GENOMIC DNA]</scope>
    <source>
        <strain evidence="7 8">R1</strain>
    </source>
</reference>
<dbReference type="NCBIfam" id="TIGR02989">
    <property type="entry name" value="Sig-70_gvs1"/>
    <property type="match status" value="1"/>
</dbReference>
<dbReference type="NCBIfam" id="TIGR02937">
    <property type="entry name" value="sigma70-ECF"/>
    <property type="match status" value="1"/>
</dbReference>
<dbReference type="SUPFAM" id="SSF88659">
    <property type="entry name" value="Sigma3 and sigma4 domains of RNA polymerase sigma factors"/>
    <property type="match status" value="1"/>
</dbReference>
<evidence type="ECO:0000256" key="3">
    <source>
        <dbReference type="ARBA" id="ARBA00023082"/>
    </source>
</evidence>
<evidence type="ECO:0000256" key="1">
    <source>
        <dbReference type="ARBA" id="ARBA00010641"/>
    </source>
</evidence>
<dbReference type="InterPro" id="IPR014284">
    <property type="entry name" value="RNA_pol_sigma-70_dom"/>
</dbReference>
<feature type="domain" description="RNA polymerase sigma-70 region 2" evidence="5">
    <location>
        <begin position="34"/>
        <end position="100"/>
    </location>
</feature>
<feature type="domain" description="RNA polymerase sigma factor 70 region 4 type 2" evidence="6">
    <location>
        <begin position="128"/>
        <end position="180"/>
    </location>
</feature>
<protein>
    <submittedName>
        <fullName evidence="7">Transcriptional control</fullName>
    </submittedName>
</protein>
<dbReference type="Gene3D" id="1.10.1740.10">
    <property type="match status" value="1"/>
</dbReference>
<dbReference type="GO" id="GO:0006352">
    <property type="term" value="P:DNA-templated transcription initiation"/>
    <property type="evidence" value="ECO:0007669"/>
    <property type="project" value="InterPro"/>
</dbReference>
<gene>
    <name evidence="7" type="ORF">THTE_0444</name>
</gene>
<sequence>MGAVADYISEVRGWTESSTSQATRDRTEEFLGYFTQYHGRIFGYIFSMVPNEQDARDIFQKVCLLLWQKFESFDREADFFAWACGMAYNEVRNYFRVNSRSRLSFSQELLDTMAQEREDPEESDRRLEVLRRCLAELPQHERDLLLEVYAEGRSIREIAERRGKAAQTLYNRLNLIRRKLFAEVQQALAEN</sequence>
<evidence type="ECO:0000259" key="6">
    <source>
        <dbReference type="Pfam" id="PF08281"/>
    </source>
</evidence>
<accession>A0A286RAQ7</accession>
<dbReference type="InterPro" id="IPR036388">
    <property type="entry name" value="WH-like_DNA-bd_sf"/>
</dbReference>
<dbReference type="InterPro" id="IPR013324">
    <property type="entry name" value="RNA_pol_sigma_r3/r4-like"/>
</dbReference>